<dbReference type="GO" id="GO:0007018">
    <property type="term" value="P:microtubule-based movement"/>
    <property type="evidence" value="ECO:0007669"/>
    <property type="project" value="InterPro"/>
</dbReference>
<dbReference type="GO" id="GO:0008017">
    <property type="term" value="F:microtubule binding"/>
    <property type="evidence" value="ECO:0007669"/>
    <property type="project" value="InterPro"/>
</dbReference>
<evidence type="ECO:0000256" key="4">
    <source>
        <dbReference type="SAM" id="MobiDB-lite"/>
    </source>
</evidence>
<comment type="caution">
    <text evidence="6">The sequence shown here is derived from an EMBL/GenBank/DDBJ whole genome shotgun (WGS) entry which is preliminary data.</text>
</comment>
<dbReference type="Gene3D" id="2.60.200.20">
    <property type="match status" value="1"/>
</dbReference>
<dbReference type="Gene3D" id="3.40.850.10">
    <property type="entry name" value="Kinesin motor domain"/>
    <property type="match status" value="1"/>
</dbReference>
<evidence type="ECO:0000256" key="3">
    <source>
        <dbReference type="PROSITE-ProRule" id="PRU00283"/>
    </source>
</evidence>
<dbReference type="AlphaFoldDB" id="A0A662YV04"/>
<keyword evidence="7" id="KW-1185">Reference proteome</keyword>
<dbReference type="PRINTS" id="PR00380">
    <property type="entry name" value="KINESINHEAVY"/>
</dbReference>
<proteinExistence type="inferred from homology"/>
<dbReference type="Gene3D" id="1.20.58.1980">
    <property type="match status" value="1"/>
</dbReference>
<evidence type="ECO:0000256" key="2">
    <source>
        <dbReference type="ARBA" id="ARBA00022840"/>
    </source>
</evidence>
<organism evidence="6 7">
    <name type="scientific">Acipenser ruthenus</name>
    <name type="common">Sterlet sturgeon</name>
    <dbReference type="NCBI Taxonomy" id="7906"/>
    <lineage>
        <taxon>Eukaryota</taxon>
        <taxon>Metazoa</taxon>
        <taxon>Chordata</taxon>
        <taxon>Craniata</taxon>
        <taxon>Vertebrata</taxon>
        <taxon>Euteleostomi</taxon>
        <taxon>Actinopterygii</taxon>
        <taxon>Chondrostei</taxon>
        <taxon>Acipenseriformes</taxon>
        <taxon>Acipenseridae</taxon>
        <taxon>Acipenser</taxon>
    </lineage>
</organism>
<feature type="domain" description="Kinesin motor" evidence="5">
    <location>
        <begin position="1"/>
        <end position="217"/>
    </location>
</feature>
<comment type="caution">
    <text evidence="3">Lacks conserved residue(s) required for the propagation of feature annotation.</text>
</comment>
<dbReference type="InterPro" id="IPR001752">
    <property type="entry name" value="Kinesin_motor_dom"/>
</dbReference>
<protein>
    <submittedName>
        <fullName evidence="6">Kinesin-like protein KIF16B</fullName>
    </submittedName>
</protein>
<keyword evidence="2" id="KW-0067">ATP-binding</keyword>
<gene>
    <name evidence="6" type="ORF">EOD39_9446</name>
</gene>
<reference evidence="6 7" key="1">
    <citation type="submission" date="2019-01" db="EMBL/GenBank/DDBJ databases">
        <title>Draft Genome and Complete Hox-Cluster Characterization of the Sterlet Sturgeon (Acipenser ruthenus).</title>
        <authorList>
            <person name="Wei Q."/>
        </authorList>
    </citation>
    <scope>NUCLEOTIDE SEQUENCE [LARGE SCALE GENOMIC DNA]</scope>
    <source>
        <strain evidence="6">WHYD16114868_AA</strain>
        <tissue evidence="6">Blood</tissue>
    </source>
</reference>
<keyword evidence="1" id="KW-0547">Nucleotide-binding</keyword>
<accession>A0A662YV04</accession>
<dbReference type="InterPro" id="IPR036961">
    <property type="entry name" value="Kinesin_motor_dom_sf"/>
</dbReference>
<dbReference type="Proteomes" id="UP000289886">
    <property type="component" value="Unassembled WGS sequence"/>
</dbReference>
<dbReference type="Pfam" id="PF00225">
    <property type="entry name" value="Kinesin"/>
    <property type="match status" value="1"/>
</dbReference>
<dbReference type="EMBL" id="SCEB01000178">
    <property type="protein sequence ID" value="RXN00465.1"/>
    <property type="molecule type" value="Genomic_DNA"/>
</dbReference>
<name>A0A662YV04_ACIRT</name>
<evidence type="ECO:0000313" key="7">
    <source>
        <dbReference type="Proteomes" id="UP000289886"/>
    </source>
</evidence>
<dbReference type="SUPFAM" id="SSF52540">
    <property type="entry name" value="P-loop containing nucleoside triphosphate hydrolases"/>
    <property type="match status" value="1"/>
</dbReference>
<dbReference type="SMART" id="SM00129">
    <property type="entry name" value="KISc"/>
    <property type="match status" value="1"/>
</dbReference>
<dbReference type="GO" id="GO:0003777">
    <property type="term" value="F:microtubule motor activity"/>
    <property type="evidence" value="ECO:0007669"/>
    <property type="project" value="InterPro"/>
</dbReference>
<evidence type="ECO:0000256" key="1">
    <source>
        <dbReference type="ARBA" id="ARBA00022741"/>
    </source>
</evidence>
<comment type="similarity">
    <text evidence="3">Belongs to the TRAFAC class myosin-kinesin ATPase superfamily. Kinesin family.</text>
</comment>
<evidence type="ECO:0000259" key="5">
    <source>
        <dbReference type="PROSITE" id="PS50067"/>
    </source>
</evidence>
<feature type="region of interest" description="Disordered" evidence="4">
    <location>
        <begin position="1"/>
        <end position="26"/>
    </location>
</feature>
<feature type="compositionally biased region" description="Low complexity" evidence="4">
    <location>
        <begin position="1"/>
        <end position="15"/>
    </location>
</feature>
<dbReference type="PANTHER" id="PTHR47117">
    <property type="entry name" value="STAR-RELATED LIPID TRANSFER PROTEIN 9"/>
    <property type="match status" value="1"/>
</dbReference>
<sequence>MPSSGTSSVGSVTGTRNTGPGGPECRAVPGSGANACQVAVKTLDSSTNPTTCSGKGEDWEDPVVCTECGCGNSHPENMATLPSSPIDGSCFQAATGRLMAEVLDMECDLIHPDLSKHLVQNYSDVKELMEAGNINRTTASTGMNDVSSRSHAIFTINFTQAKFDVEMPCKTVSKIHLVDFAGSERADASGATGVRLKEGGNINKSLVTLGNVISALAVSPVVNYGETLSSLRYANRAKNIISKPTINEDSNVKLIRELQAEIARLKELLVQGNQEETLALRKEGIGVVLDSELPHLIGIDDDLLSTGIILYHLKDGNTVVGRDDAAAEQDVDLSKSCENLSTVMLYNPRKLIKEMEEKQKCAKAELEWMQLEVEFQHKESEQVQLQIKKQEETRKCRSQDIECRMKDLLAEKELFEAERLRG</sequence>
<dbReference type="PANTHER" id="PTHR47117:SF8">
    <property type="entry name" value="KINESIN FAMILY MEMBER 16B"/>
    <property type="match status" value="1"/>
</dbReference>
<dbReference type="InterPro" id="IPR027417">
    <property type="entry name" value="P-loop_NTPase"/>
</dbReference>
<dbReference type="GO" id="GO:0005524">
    <property type="term" value="F:ATP binding"/>
    <property type="evidence" value="ECO:0007669"/>
    <property type="project" value="UniProtKB-KW"/>
</dbReference>
<evidence type="ECO:0000313" key="6">
    <source>
        <dbReference type="EMBL" id="RXN00465.1"/>
    </source>
</evidence>
<dbReference type="PROSITE" id="PS50067">
    <property type="entry name" value="KINESIN_MOTOR_2"/>
    <property type="match status" value="1"/>
</dbReference>